<name>A0A368VW01_9ACTN</name>
<protein>
    <submittedName>
        <fullName evidence="7">Polysulfide reductase NrfD</fullName>
    </submittedName>
</protein>
<comment type="caution">
    <text evidence="7">The sequence shown here is derived from an EMBL/GenBank/DDBJ whole genome shotgun (WGS) entry which is preliminary data.</text>
</comment>
<dbReference type="Gene3D" id="1.20.1630.10">
    <property type="entry name" value="Formate dehydrogenase/DMSO reductase domain"/>
    <property type="match status" value="1"/>
</dbReference>
<comment type="subcellular location">
    <subcellularLocation>
        <location evidence="1">Cell membrane</location>
        <topology evidence="1">Multi-pass membrane protein</topology>
    </subcellularLocation>
</comment>
<evidence type="ECO:0000256" key="2">
    <source>
        <dbReference type="ARBA" id="ARBA00008929"/>
    </source>
</evidence>
<evidence type="ECO:0000256" key="4">
    <source>
        <dbReference type="ARBA" id="ARBA00022692"/>
    </source>
</evidence>
<evidence type="ECO:0000313" key="8">
    <source>
        <dbReference type="Proteomes" id="UP000253495"/>
    </source>
</evidence>
<dbReference type="Proteomes" id="UP000253495">
    <property type="component" value="Unassembled WGS sequence"/>
</dbReference>
<dbReference type="AlphaFoldDB" id="A0A368VW01"/>
<dbReference type="GO" id="GO:0005886">
    <property type="term" value="C:plasma membrane"/>
    <property type="evidence" value="ECO:0007669"/>
    <property type="project" value="UniProtKB-SubCell"/>
</dbReference>
<accession>A0A368VW01</accession>
<keyword evidence="5" id="KW-1133">Transmembrane helix</keyword>
<dbReference type="InterPro" id="IPR005614">
    <property type="entry name" value="NrfD-like"/>
</dbReference>
<dbReference type="Pfam" id="PF03916">
    <property type="entry name" value="NrfD"/>
    <property type="match status" value="1"/>
</dbReference>
<proteinExistence type="inferred from homology"/>
<evidence type="ECO:0000256" key="1">
    <source>
        <dbReference type="ARBA" id="ARBA00004651"/>
    </source>
</evidence>
<keyword evidence="3" id="KW-1003">Cell membrane</keyword>
<evidence type="ECO:0000256" key="5">
    <source>
        <dbReference type="ARBA" id="ARBA00022989"/>
    </source>
</evidence>
<comment type="similarity">
    <text evidence="2">Belongs to the NrfD family.</text>
</comment>
<sequence>MSEQHVGGEARRNLRRRGEQAMVPDAEFESYYGRPVIKPPVWKVPDVPAYLYLGGTAGVSSLVGEFAAWTGRPRLRRVGRLAGSVGSLASVGALIHDLGRPERFLNMLRVFKPTSPLSVGTWILSPFSAMASATAVSEVTGLLPVAARISGAASGVLGPAMVTYTAVLLADTAVPAWHEGHRKLPFVFAGSALSSGAAVAMVAVPVGEAGPARRLAAGGAALEIAAVTMLEKRIGLPGQAYKRDRAGKLMRLARACTVAGGLAAPFAGRSRVLSVLAGLSLTAGAVATRFGVFEAGMASARDPQYTVVPQRERLAERAAGEDAG</sequence>
<organism evidence="7 8">
    <name type="scientific">Halopolyspora algeriensis</name>
    <dbReference type="NCBI Taxonomy" id="1500506"/>
    <lineage>
        <taxon>Bacteria</taxon>
        <taxon>Bacillati</taxon>
        <taxon>Actinomycetota</taxon>
        <taxon>Actinomycetes</taxon>
        <taxon>Actinomycetes incertae sedis</taxon>
        <taxon>Halopolyspora</taxon>
    </lineage>
</organism>
<evidence type="ECO:0000256" key="6">
    <source>
        <dbReference type="ARBA" id="ARBA00023136"/>
    </source>
</evidence>
<dbReference type="EMBL" id="QPJC01000002">
    <property type="protein sequence ID" value="RCW46286.1"/>
    <property type="molecule type" value="Genomic_DNA"/>
</dbReference>
<evidence type="ECO:0000256" key="3">
    <source>
        <dbReference type="ARBA" id="ARBA00022475"/>
    </source>
</evidence>
<evidence type="ECO:0000313" key="7">
    <source>
        <dbReference type="EMBL" id="RCW46286.1"/>
    </source>
</evidence>
<keyword evidence="8" id="KW-1185">Reference proteome</keyword>
<keyword evidence="4" id="KW-0812">Transmembrane</keyword>
<gene>
    <name evidence="7" type="ORF">DFQ14_102589</name>
</gene>
<keyword evidence="6" id="KW-0472">Membrane</keyword>
<reference evidence="7 8" key="1">
    <citation type="submission" date="2018-07" db="EMBL/GenBank/DDBJ databases">
        <title>Genomic Encyclopedia of Type Strains, Phase III (KMG-III): the genomes of soil and plant-associated and newly described type strains.</title>
        <authorList>
            <person name="Whitman W."/>
        </authorList>
    </citation>
    <scope>NUCLEOTIDE SEQUENCE [LARGE SCALE GENOMIC DNA]</scope>
    <source>
        <strain evidence="7 8">CECT 8575</strain>
    </source>
</reference>